<comment type="caution">
    <text evidence="1">The sequence shown here is derived from an EMBL/GenBank/DDBJ whole genome shotgun (WGS) entry which is preliminary data.</text>
</comment>
<dbReference type="EMBL" id="SNRW01000565">
    <property type="protein sequence ID" value="KAA6400417.1"/>
    <property type="molecule type" value="Genomic_DNA"/>
</dbReference>
<reference evidence="1 2" key="1">
    <citation type="submission" date="2019-03" db="EMBL/GenBank/DDBJ databases">
        <title>Single cell metagenomics reveals metabolic interactions within the superorganism composed of flagellate Streblomastix strix and complex community of Bacteroidetes bacteria on its surface.</title>
        <authorList>
            <person name="Treitli S.C."/>
            <person name="Kolisko M."/>
            <person name="Husnik F."/>
            <person name="Keeling P."/>
            <person name="Hampl V."/>
        </authorList>
    </citation>
    <scope>NUCLEOTIDE SEQUENCE [LARGE SCALE GENOMIC DNA]</scope>
    <source>
        <strain evidence="1">ST1C</strain>
    </source>
</reference>
<organism evidence="1 2">
    <name type="scientific">Streblomastix strix</name>
    <dbReference type="NCBI Taxonomy" id="222440"/>
    <lineage>
        <taxon>Eukaryota</taxon>
        <taxon>Metamonada</taxon>
        <taxon>Preaxostyla</taxon>
        <taxon>Oxymonadida</taxon>
        <taxon>Streblomastigidae</taxon>
        <taxon>Streblomastix</taxon>
    </lineage>
</organism>
<evidence type="ECO:0000313" key="2">
    <source>
        <dbReference type="Proteomes" id="UP000324800"/>
    </source>
</evidence>
<dbReference type="Proteomes" id="UP000324800">
    <property type="component" value="Unassembled WGS sequence"/>
</dbReference>
<protein>
    <submittedName>
        <fullName evidence="1">Uncharacterized protein</fullName>
    </submittedName>
</protein>
<accession>A0A5J4WZG0</accession>
<proteinExistence type="predicted"/>
<dbReference type="AlphaFoldDB" id="A0A5J4WZG0"/>
<sequence length="251" mass="27918">MNFSANNYLQKLTQSQHSDYISSYTALNEVLRSASIHPQSLVFSRVWFFDQPITKLTSDRQRYTRAPLGARGSGICSIVQTCQANWQITIPAGGLALQINHADQTAIADTAVQQAVITQHKVNFTRNADYTFDYTLTMEARANFDTQQLYITSEHIKFLFGFSTACGPFQQFAICNDNTKLYDTPIYAIEQVLITANSLSNLCTNNSENVSPLDSIVAGKRHCGIFIDIPVAAFSANAAPSDFYHSLTFEN</sequence>
<gene>
    <name evidence="1" type="ORF">EZS28_004055</name>
</gene>
<evidence type="ECO:0000313" key="1">
    <source>
        <dbReference type="EMBL" id="KAA6400417.1"/>
    </source>
</evidence>
<name>A0A5J4WZG0_9EUKA</name>